<sequence length="22" mass="2478">MLQLFCSVLSKTTLSFVFVNSL</sequence>
<dbReference type="EMBL" id="GBXM01005907">
    <property type="protein sequence ID" value="JAI02671.1"/>
    <property type="molecule type" value="Transcribed_RNA"/>
</dbReference>
<proteinExistence type="predicted"/>
<protein>
    <submittedName>
        <fullName evidence="1">Uncharacterized protein</fullName>
    </submittedName>
</protein>
<dbReference type="AlphaFoldDB" id="A0A0E9XLF4"/>
<reference evidence="1" key="1">
    <citation type="submission" date="2014-11" db="EMBL/GenBank/DDBJ databases">
        <authorList>
            <person name="Amaro Gonzalez C."/>
        </authorList>
    </citation>
    <scope>NUCLEOTIDE SEQUENCE</scope>
</reference>
<accession>A0A0E9XLF4</accession>
<evidence type="ECO:0000313" key="1">
    <source>
        <dbReference type="EMBL" id="JAI02671.1"/>
    </source>
</evidence>
<name>A0A0E9XLF4_ANGAN</name>
<reference evidence="1" key="2">
    <citation type="journal article" date="2015" name="Fish Shellfish Immunol.">
        <title>Early steps in the European eel (Anguilla anguilla)-Vibrio vulnificus interaction in the gills: Role of the RtxA13 toxin.</title>
        <authorList>
            <person name="Callol A."/>
            <person name="Pajuelo D."/>
            <person name="Ebbesson L."/>
            <person name="Teles M."/>
            <person name="MacKenzie S."/>
            <person name="Amaro C."/>
        </authorList>
    </citation>
    <scope>NUCLEOTIDE SEQUENCE</scope>
</reference>
<organism evidence="1">
    <name type="scientific">Anguilla anguilla</name>
    <name type="common">European freshwater eel</name>
    <name type="synonym">Muraena anguilla</name>
    <dbReference type="NCBI Taxonomy" id="7936"/>
    <lineage>
        <taxon>Eukaryota</taxon>
        <taxon>Metazoa</taxon>
        <taxon>Chordata</taxon>
        <taxon>Craniata</taxon>
        <taxon>Vertebrata</taxon>
        <taxon>Euteleostomi</taxon>
        <taxon>Actinopterygii</taxon>
        <taxon>Neopterygii</taxon>
        <taxon>Teleostei</taxon>
        <taxon>Anguilliformes</taxon>
        <taxon>Anguillidae</taxon>
        <taxon>Anguilla</taxon>
    </lineage>
</organism>